<dbReference type="Proteomes" id="UP000263012">
    <property type="component" value="Chromosome"/>
</dbReference>
<name>A0A343TFG6_9EURY</name>
<keyword evidence="3" id="KW-1185">Reference proteome</keyword>
<proteinExistence type="predicted"/>
<keyword evidence="1" id="KW-0472">Membrane</keyword>
<evidence type="ECO:0000313" key="2">
    <source>
        <dbReference type="EMBL" id="AUX07838.1"/>
    </source>
</evidence>
<organism evidence="2 3">
    <name type="scientific">Halalkaliarchaeum desulfuricum</name>
    <dbReference type="NCBI Taxonomy" id="2055893"/>
    <lineage>
        <taxon>Archaea</taxon>
        <taxon>Methanobacteriati</taxon>
        <taxon>Methanobacteriota</taxon>
        <taxon>Stenosarchaea group</taxon>
        <taxon>Halobacteria</taxon>
        <taxon>Halobacteriales</taxon>
        <taxon>Haloferacaceae</taxon>
        <taxon>Halalkaliarchaeum</taxon>
    </lineage>
</organism>
<keyword evidence="1" id="KW-0812">Transmembrane</keyword>
<sequence length="238" mass="26094">MFATVAGLLLIALGLAMGWYGIRPLLAVPRLLATEVREPRSLRATGGFVACRGRASAVEEPIEAPFSGTDCLGLEYEVTERQPFGIAWPWIDAYLDDGVATTAFDLVNDRGRIRVDPAPHRFTLDVSEEVISFATENALPDRVRRFLEIRDVPDTPEWLQSIPGLGRRRFVERRIDPGREYVVFGRIERRDGTVALGGDLVIGEGSPSQIAMGRIWSAAFPLGVSLAFLIGGGLLLFA</sequence>
<evidence type="ECO:0000256" key="1">
    <source>
        <dbReference type="SAM" id="Phobius"/>
    </source>
</evidence>
<dbReference type="EMBL" id="CP025066">
    <property type="protein sequence ID" value="AUX07838.1"/>
    <property type="molecule type" value="Genomic_DNA"/>
</dbReference>
<dbReference type="GeneID" id="37876518"/>
<feature type="transmembrane region" description="Helical" evidence="1">
    <location>
        <begin position="215"/>
        <end position="237"/>
    </location>
</feature>
<keyword evidence="1" id="KW-1133">Transmembrane helix</keyword>
<dbReference type="AlphaFoldDB" id="A0A343TFG6"/>
<accession>A0A343TFG6</accession>
<gene>
    <name evidence="2" type="ORF">AArcSl_0183</name>
</gene>
<dbReference type="KEGG" id="hdf:AArcSl_0183"/>
<reference evidence="3" key="1">
    <citation type="submission" date="2017-11" db="EMBL/GenBank/DDBJ databases">
        <title>Phenotypic and genomic properties of facultatively anaerobic sulfur-reducing natronoarchaea from hypersaline soda lakes.</title>
        <authorList>
            <person name="Sorokin D.Y."/>
            <person name="Kublanov I.V."/>
            <person name="Roman P."/>
            <person name="Sinninghe Damste J.S."/>
            <person name="Golyshin P.N."/>
            <person name="Rojo D."/>
            <person name="Ciordia S."/>
            <person name="Mena M.D.C."/>
            <person name="Ferrer M."/>
            <person name="Messina E."/>
            <person name="Smedile F."/>
            <person name="La Spada G."/>
            <person name="La Cono V."/>
            <person name="Yakimov M.M."/>
        </authorList>
    </citation>
    <scope>NUCLEOTIDE SEQUENCE [LARGE SCALE GENOMIC DNA]</scope>
    <source>
        <strain evidence="3">AArc-Sl</strain>
    </source>
</reference>
<dbReference type="OrthoDB" id="170690at2157"/>
<dbReference type="RefSeq" id="WP_119813826.1">
    <property type="nucleotide sequence ID" value="NZ_CP025066.1"/>
</dbReference>
<protein>
    <submittedName>
        <fullName evidence="2">Uncharacterized protein</fullName>
    </submittedName>
</protein>
<evidence type="ECO:0000313" key="3">
    <source>
        <dbReference type="Proteomes" id="UP000263012"/>
    </source>
</evidence>